<name>A0A0F9I588_9ZZZZ</name>
<organism evidence="2">
    <name type="scientific">marine sediment metagenome</name>
    <dbReference type="NCBI Taxonomy" id="412755"/>
    <lineage>
        <taxon>unclassified sequences</taxon>
        <taxon>metagenomes</taxon>
        <taxon>ecological metagenomes</taxon>
    </lineage>
</organism>
<dbReference type="AlphaFoldDB" id="A0A0F9I588"/>
<evidence type="ECO:0000259" key="1">
    <source>
        <dbReference type="Pfam" id="PF07460"/>
    </source>
</evidence>
<reference evidence="2" key="1">
    <citation type="journal article" date="2015" name="Nature">
        <title>Complex archaea that bridge the gap between prokaryotes and eukaryotes.</title>
        <authorList>
            <person name="Spang A."/>
            <person name="Saw J.H."/>
            <person name="Jorgensen S.L."/>
            <person name="Zaremba-Niedzwiedzka K."/>
            <person name="Martijn J."/>
            <person name="Lind A.E."/>
            <person name="van Eijk R."/>
            <person name="Schleper C."/>
            <person name="Guy L."/>
            <person name="Ettema T.J."/>
        </authorList>
    </citation>
    <scope>NUCLEOTIDE SEQUENCE</scope>
</reference>
<dbReference type="Pfam" id="PF07460">
    <property type="entry name" value="NUMOD3"/>
    <property type="match status" value="1"/>
</dbReference>
<feature type="domain" description="Nuclease associated modular" evidence="1">
    <location>
        <begin position="89"/>
        <end position="110"/>
    </location>
</feature>
<proteinExistence type="predicted"/>
<gene>
    <name evidence="2" type="ORF">LCGC14_1702130</name>
</gene>
<dbReference type="GO" id="GO:0003677">
    <property type="term" value="F:DNA binding"/>
    <property type="evidence" value="ECO:0007669"/>
    <property type="project" value="InterPro"/>
</dbReference>
<sequence>MKMLLSEFKEKYPEKFQKLISMFENETGCNVIWHNKITGYFIYWLHQKIKYKTLICKDSNCPKFGQKFPSIGLLARHRRWHDKKYRENHSGENNHMFGKHHSKETKSLLSNIKVWPSLYY</sequence>
<accession>A0A0F9I588</accession>
<protein>
    <recommendedName>
        <fullName evidence="1">Nuclease associated modular domain-containing protein</fullName>
    </recommendedName>
</protein>
<evidence type="ECO:0000313" key="2">
    <source>
        <dbReference type="EMBL" id="KKM14834.1"/>
    </source>
</evidence>
<dbReference type="InterPro" id="IPR003611">
    <property type="entry name" value="NUMOD3"/>
</dbReference>
<dbReference type="EMBL" id="LAZR01015056">
    <property type="protein sequence ID" value="KKM14834.1"/>
    <property type="molecule type" value="Genomic_DNA"/>
</dbReference>
<dbReference type="SUPFAM" id="SSF64496">
    <property type="entry name" value="DNA-binding domain of intron-encoded endonucleases"/>
    <property type="match status" value="1"/>
</dbReference>
<comment type="caution">
    <text evidence="2">The sequence shown here is derived from an EMBL/GenBank/DDBJ whole genome shotgun (WGS) entry which is preliminary data.</text>
</comment>